<dbReference type="InterPro" id="IPR027417">
    <property type="entry name" value="P-loop_NTPase"/>
</dbReference>
<dbReference type="GO" id="GO:0016887">
    <property type="term" value="F:ATP hydrolysis activity"/>
    <property type="evidence" value="ECO:0007669"/>
    <property type="project" value="InterPro"/>
</dbReference>
<dbReference type="InterPro" id="IPR003439">
    <property type="entry name" value="ABC_transporter-like_ATP-bd"/>
</dbReference>
<dbReference type="PANTHER" id="PTHR42781">
    <property type="entry name" value="SPERMIDINE/PUTRESCINE IMPORT ATP-BINDING PROTEIN POTA"/>
    <property type="match status" value="1"/>
</dbReference>
<reference evidence="8 9" key="1">
    <citation type="submission" date="2017-04" db="EMBL/GenBank/DDBJ databases">
        <title>Draft Aigarchaeota genome from a New Zealand hot spring.</title>
        <authorList>
            <person name="Reysenbach A.-L."/>
            <person name="Donaho J.A."/>
            <person name="Gerhart J."/>
            <person name="Kelley J.F."/>
            <person name="Kouba K."/>
            <person name="Podar M."/>
            <person name="Stott M."/>
        </authorList>
    </citation>
    <scope>NUCLEOTIDE SEQUENCE [LARGE SCALE GENOMIC DNA]</scope>
    <source>
        <strain evidence="8">NZ13_MG1</strain>
    </source>
</reference>
<dbReference type="GO" id="GO:1901238">
    <property type="term" value="F:ABC-type tungstate transporter activity"/>
    <property type="evidence" value="ECO:0007669"/>
    <property type="project" value="UniProtKB-EC"/>
</dbReference>
<evidence type="ECO:0000256" key="5">
    <source>
        <dbReference type="ARBA" id="ARBA00041133"/>
    </source>
</evidence>
<accession>A0A2R7Y9A5</accession>
<dbReference type="Gene3D" id="3.40.50.300">
    <property type="entry name" value="P-loop containing nucleotide triphosphate hydrolases"/>
    <property type="match status" value="1"/>
</dbReference>
<evidence type="ECO:0000256" key="4">
    <source>
        <dbReference type="ARBA" id="ARBA00039025"/>
    </source>
</evidence>
<comment type="similarity">
    <text evidence="2">Belongs to the ABC transporter superfamily. Sulfate/tungstate importer (TC 3.A.1.6) family.</text>
</comment>
<name>A0A2R7Y9A5_9ARCH</name>
<dbReference type="GO" id="GO:0005524">
    <property type="term" value="F:ATP binding"/>
    <property type="evidence" value="ECO:0007669"/>
    <property type="project" value="InterPro"/>
</dbReference>
<dbReference type="Proteomes" id="UP000244066">
    <property type="component" value="Unassembled WGS sequence"/>
</dbReference>
<dbReference type="PANTHER" id="PTHR42781:SF4">
    <property type="entry name" value="SPERMIDINE_PUTRESCINE IMPORT ATP-BINDING PROTEIN POTA"/>
    <property type="match status" value="1"/>
</dbReference>
<organism evidence="8 9">
    <name type="scientific">Candidatus Terraquivivens tikiterensis</name>
    <dbReference type="NCBI Taxonomy" id="1980982"/>
    <lineage>
        <taxon>Archaea</taxon>
        <taxon>Nitrososphaerota</taxon>
        <taxon>Candidatus Wolframiiraptoraceae</taxon>
        <taxon>Candidatus Terraquivivens</taxon>
    </lineage>
</organism>
<evidence type="ECO:0000256" key="3">
    <source>
        <dbReference type="ARBA" id="ARBA00038781"/>
    </source>
</evidence>
<comment type="caution">
    <text evidence="8">The sequence shown here is derived from an EMBL/GenBank/DDBJ whole genome shotgun (WGS) entry which is preliminary data.</text>
</comment>
<dbReference type="EMBL" id="NDWU01000003">
    <property type="protein sequence ID" value="PUA34110.1"/>
    <property type="molecule type" value="Genomic_DNA"/>
</dbReference>
<keyword evidence="1" id="KW-0813">Transport</keyword>
<dbReference type="InterPro" id="IPR050093">
    <property type="entry name" value="ABC_SmlMolc_Importer"/>
</dbReference>
<comment type="catalytic activity">
    <reaction evidence="6">
        <text>tungstate(in) + ATP + H2O = tungstate(out) + ADP + phosphate + H(+)</text>
        <dbReference type="Rhea" id="RHEA:35027"/>
        <dbReference type="ChEBI" id="CHEBI:15377"/>
        <dbReference type="ChEBI" id="CHEBI:15378"/>
        <dbReference type="ChEBI" id="CHEBI:30616"/>
        <dbReference type="ChEBI" id="CHEBI:43474"/>
        <dbReference type="ChEBI" id="CHEBI:46502"/>
        <dbReference type="ChEBI" id="CHEBI:456216"/>
        <dbReference type="EC" id="7.3.2.6"/>
    </reaction>
</comment>
<dbReference type="Pfam" id="PF00005">
    <property type="entry name" value="ABC_tran"/>
    <property type="match status" value="1"/>
</dbReference>
<dbReference type="SUPFAM" id="SSF52540">
    <property type="entry name" value="P-loop containing nucleoside triphosphate hydrolases"/>
    <property type="match status" value="1"/>
</dbReference>
<evidence type="ECO:0000313" key="9">
    <source>
        <dbReference type="Proteomes" id="UP000244066"/>
    </source>
</evidence>
<sequence length="79" mass="8516">MITVLNMYARRGSFSLTDISFEVKHGSILTIVGPNGCGKTTLLECIAGLQRIDSGKILIDGVDVTSLPPRKKKGRIRTG</sequence>
<protein>
    <recommendedName>
        <fullName evidence="5">Molybdate/tungstate import ATP-binding protein WtpC</fullName>
        <ecNumber evidence="4">7.3.2.6</ecNumber>
    </recommendedName>
</protein>
<gene>
    <name evidence="8" type="ORF">B9J98_01640</name>
</gene>
<dbReference type="AlphaFoldDB" id="A0A2R7Y9A5"/>
<proteinExistence type="inferred from homology"/>
<evidence type="ECO:0000256" key="2">
    <source>
        <dbReference type="ARBA" id="ARBA00038307"/>
    </source>
</evidence>
<dbReference type="EC" id="7.3.2.6" evidence="4"/>
<evidence type="ECO:0000259" key="7">
    <source>
        <dbReference type="Pfam" id="PF00005"/>
    </source>
</evidence>
<evidence type="ECO:0000256" key="6">
    <source>
        <dbReference type="ARBA" id="ARBA00047936"/>
    </source>
</evidence>
<evidence type="ECO:0000256" key="1">
    <source>
        <dbReference type="ARBA" id="ARBA00022448"/>
    </source>
</evidence>
<feature type="domain" description="ABC transporter" evidence="7">
    <location>
        <begin position="16"/>
        <end position="72"/>
    </location>
</feature>
<evidence type="ECO:0000313" key="8">
    <source>
        <dbReference type="EMBL" id="PUA34110.1"/>
    </source>
</evidence>
<comment type="subunit">
    <text evidence="3">The complex is composed of two ATP-binding proteins (WtpC), two transmembrane proteins (WtpB) and a solute-binding protein (WtpA).</text>
</comment>